<keyword evidence="2" id="KW-1133">Transmembrane helix</keyword>
<name>A0A2P2MUP8_RHIMU</name>
<protein>
    <submittedName>
        <fullName evidence="3">Uncharacterized protein</fullName>
    </submittedName>
</protein>
<feature type="region of interest" description="Disordered" evidence="1">
    <location>
        <begin position="1"/>
        <end position="33"/>
    </location>
</feature>
<feature type="transmembrane region" description="Helical" evidence="2">
    <location>
        <begin position="40"/>
        <end position="58"/>
    </location>
</feature>
<keyword evidence="2" id="KW-0812">Transmembrane</keyword>
<accession>A0A2P2MUP8</accession>
<proteinExistence type="predicted"/>
<dbReference type="AlphaFoldDB" id="A0A2P2MUP8"/>
<keyword evidence="2" id="KW-0472">Membrane</keyword>
<sequence>MQLPKPGMPFSSDGLSNLHPHNQPTNGKGQKEDTLYSQNIPLSLLIIFLFPYALQFYWKAARVLVKQV</sequence>
<dbReference type="EMBL" id="GGEC01053466">
    <property type="protein sequence ID" value="MBX33950.1"/>
    <property type="molecule type" value="Transcribed_RNA"/>
</dbReference>
<reference evidence="3" key="1">
    <citation type="submission" date="2018-02" db="EMBL/GenBank/DDBJ databases">
        <title>Rhizophora mucronata_Transcriptome.</title>
        <authorList>
            <person name="Meera S.P."/>
            <person name="Sreeshan A."/>
            <person name="Augustine A."/>
        </authorList>
    </citation>
    <scope>NUCLEOTIDE SEQUENCE</scope>
    <source>
        <tissue evidence="3">Leaf</tissue>
    </source>
</reference>
<evidence type="ECO:0000313" key="3">
    <source>
        <dbReference type="EMBL" id="MBX33950.1"/>
    </source>
</evidence>
<organism evidence="3">
    <name type="scientific">Rhizophora mucronata</name>
    <name type="common">Asiatic mangrove</name>
    <dbReference type="NCBI Taxonomy" id="61149"/>
    <lineage>
        <taxon>Eukaryota</taxon>
        <taxon>Viridiplantae</taxon>
        <taxon>Streptophyta</taxon>
        <taxon>Embryophyta</taxon>
        <taxon>Tracheophyta</taxon>
        <taxon>Spermatophyta</taxon>
        <taxon>Magnoliopsida</taxon>
        <taxon>eudicotyledons</taxon>
        <taxon>Gunneridae</taxon>
        <taxon>Pentapetalae</taxon>
        <taxon>rosids</taxon>
        <taxon>fabids</taxon>
        <taxon>Malpighiales</taxon>
        <taxon>Rhizophoraceae</taxon>
        <taxon>Rhizophora</taxon>
    </lineage>
</organism>
<evidence type="ECO:0000256" key="2">
    <source>
        <dbReference type="SAM" id="Phobius"/>
    </source>
</evidence>
<feature type="compositionally biased region" description="Polar residues" evidence="1">
    <location>
        <begin position="13"/>
        <end position="28"/>
    </location>
</feature>
<evidence type="ECO:0000256" key="1">
    <source>
        <dbReference type="SAM" id="MobiDB-lite"/>
    </source>
</evidence>